<keyword evidence="2" id="KW-1185">Reference proteome</keyword>
<dbReference type="Proteomes" id="UP001152888">
    <property type="component" value="Unassembled WGS sequence"/>
</dbReference>
<organism evidence="1 2">
    <name type="scientific">Acanthoscelides obtectus</name>
    <name type="common">Bean weevil</name>
    <name type="synonym">Bruchus obtectus</name>
    <dbReference type="NCBI Taxonomy" id="200917"/>
    <lineage>
        <taxon>Eukaryota</taxon>
        <taxon>Metazoa</taxon>
        <taxon>Ecdysozoa</taxon>
        <taxon>Arthropoda</taxon>
        <taxon>Hexapoda</taxon>
        <taxon>Insecta</taxon>
        <taxon>Pterygota</taxon>
        <taxon>Neoptera</taxon>
        <taxon>Endopterygota</taxon>
        <taxon>Coleoptera</taxon>
        <taxon>Polyphaga</taxon>
        <taxon>Cucujiformia</taxon>
        <taxon>Chrysomeloidea</taxon>
        <taxon>Chrysomelidae</taxon>
        <taxon>Bruchinae</taxon>
        <taxon>Bruchini</taxon>
        <taxon>Acanthoscelides</taxon>
    </lineage>
</organism>
<comment type="caution">
    <text evidence="1">The sequence shown here is derived from an EMBL/GenBank/DDBJ whole genome shotgun (WGS) entry which is preliminary data.</text>
</comment>
<accession>A0A9P0KMZ2</accession>
<reference evidence="1" key="1">
    <citation type="submission" date="2022-03" db="EMBL/GenBank/DDBJ databases">
        <authorList>
            <person name="Sayadi A."/>
        </authorList>
    </citation>
    <scope>NUCLEOTIDE SEQUENCE</scope>
</reference>
<evidence type="ECO:0000313" key="1">
    <source>
        <dbReference type="EMBL" id="CAH1974773.1"/>
    </source>
</evidence>
<name>A0A9P0KMZ2_ACAOB</name>
<protein>
    <submittedName>
        <fullName evidence="1">Uncharacterized protein</fullName>
    </submittedName>
</protein>
<dbReference type="EMBL" id="CAKOFQ010006829">
    <property type="protein sequence ID" value="CAH1974773.1"/>
    <property type="molecule type" value="Genomic_DNA"/>
</dbReference>
<sequence length="237" mass="26841">MDNADFLDYKFVAEQLPIRQLRKFDTGENVNFTAIKEAMVKKDVPQLFLKASHLADQYNILSLKRNTLEVLKQSKFKESTNMLWVMAKHYRQNVGFENQCCYVDNHCDNQTNGDLWICGLGHQISRDNHTGTAKPATSTACLSIWCYANNTNENNGSDAEPLGIYLEQVALATMNSYRKMHSKIRTLPKHISEAKFSHRVPVRLTSLCEQKLEPISSIALHISDLITVLNAIPAILA</sequence>
<gene>
    <name evidence="1" type="ORF">ACAOBT_LOCUS11278</name>
</gene>
<proteinExistence type="predicted"/>
<dbReference type="AlphaFoldDB" id="A0A9P0KMZ2"/>
<evidence type="ECO:0000313" key="2">
    <source>
        <dbReference type="Proteomes" id="UP001152888"/>
    </source>
</evidence>